<evidence type="ECO:0000313" key="3">
    <source>
        <dbReference type="Proteomes" id="UP000377595"/>
    </source>
</evidence>
<dbReference type="Pfam" id="PF13683">
    <property type="entry name" value="rve_3"/>
    <property type="match status" value="1"/>
</dbReference>
<dbReference type="PROSITE" id="PS50994">
    <property type="entry name" value="INTEGRASE"/>
    <property type="match status" value="1"/>
</dbReference>
<dbReference type="Proteomes" id="UP000377595">
    <property type="component" value="Unassembled WGS sequence"/>
</dbReference>
<dbReference type="EMBL" id="BLAF01000010">
    <property type="protein sequence ID" value="GES19189.1"/>
    <property type="molecule type" value="Genomic_DNA"/>
</dbReference>
<sequence>MLFVIEHGTRRVHLAGITAHPTGAWAVQQARNLLMDLQEHISAQAWRFLIHDRDAKYTVAFDAVFTAIGMRTILIPVRAPKANTIAERWILSLRRECLDRILIVGPQHLHAILTEYIDHYNGHRPHRTLNQTPPNGPAARLPVTHPGTARVLRHDRLGGLIHEYCQVA</sequence>
<dbReference type="AlphaFoldDB" id="A0A5M3XGC4"/>
<gene>
    <name evidence="2" type="ORF">Aple_020850</name>
</gene>
<comment type="caution">
    <text evidence="2">The sequence shown here is derived from an EMBL/GenBank/DDBJ whole genome shotgun (WGS) entry which is preliminary data.</text>
</comment>
<keyword evidence="3" id="KW-1185">Reference proteome</keyword>
<dbReference type="GO" id="GO:0015074">
    <property type="term" value="P:DNA integration"/>
    <property type="evidence" value="ECO:0007669"/>
    <property type="project" value="InterPro"/>
</dbReference>
<dbReference type="InterPro" id="IPR001584">
    <property type="entry name" value="Integrase_cat-core"/>
</dbReference>
<evidence type="ECO:0000259" key="1">
    <source>
        <dbReference type="PROSITE" id="PS50994"/>
    </source>
</evidence>
<protein>
    <recommendedName>
        <fullName evidence="1">Integrase catalytic domain-containing protein</fullName>
    </recommendedName>
</protein>
<organism evidence="2 3">
    <name type="scientific">Acrocarpospora pleiomorpha</name>
    <dbReference type="NCBI Taxonomy" id="90975"/>
    <lineage>
        <taxon>Bacteria</taxon>
        <taxon>Bacillati</taxon>
        <taxon>Actinomycetota</taxon>
        <taxon>Actinomycetes</taxon>
        <taxon>Streptosporangiales</taxon>
        <taxon>Streptosporangiaceae</taxon>
        <taxon>Acrocarpospora</taxon>
    </lineage>
</organism>
<dbReference type="InterPro" id="IPR036397">
    <property type="entry name" value="RNaseH_sf"/>
</dbReference>
<evidence type="ECO:0000313" key="2">
    <source>
        <dbReference type="EMBL" id="GES19189.1"/>
    </source>
</evidence>
<dbReference type="SUPFAM" id="SSF53098">
    <property type="entry name" value="Ribonuclease H-like"/>
    <property type="match status" value="1"/>
</dbReference>
<dbReference type="RefSeq" id="WP_246264344.1">
    <property type="nucleotide sequence ID" value="NZ_BLAF01000010.1"/>
</dbReference>
<name>A0A5M3XGC4_9ACTN</name>
<dbReference type="GO" id="GO:0003676">
    <property type="term" value="F:nucleic acid binding"/>
    <property type="evidence" value="ECO:0007669"/>
    <property type="project" value="InterPro"/>
</dbReference>
<feature type="domain" description="Integrase catalytic" evidence="1">
    <location>
        <begin position="1"/>
        <end position="141"/>
    </location>
</feature>
<dbReference type="Gene3D" id="3.30.420.10">
    <property type="entry name" value="Ribonuclease H-like superfamily/Ribonuclease H"/>
    <property type="match status" value="1"/>
</dbReference>
<dbReference type="InterPro" id="IPR012337">
    <property type="entry name" value="RNaseH-like_sf"/>
</dbReference>
<proteinExistence type="predicted"/>
<reference evidence="2 3" key="1">
    <citation type="submission" date="2019-10" db="EMBL/GenBank/DDBJ databases">
        <title>Whole genome shotgun sequence of Acrocarpospora pleiomorpha NBRC 16267.</title>
        <authorList>
            <person name="Ichikawa N."/>
            <person name="Kimura A."/>
            <person name="Kitahashi Y."/>
            <person name="Komaki H."/>
            <person name="Oguchi A."/>
        </authorList>
    </citation>
    <scope>NUCLEOTIDE SEQUENCE [LARGE SCALE GENOMIC DNA]</scope>
    <source>
        <strain evidence="2 3">NBRC 16267</strain>
    </source>
</reference>
<accession>A0A5M3XGC4</accession>